<feature type="region of interest" description="Disordered" evidence="1">
    <location>
        <begin position="305"/>
        <end position="344"/>
    </location>
</feature>
<gene>
    <name evidence="2" type="ORF">J5N97_028151</name>
</gene>
<evidence type="ECO:0000313" key="3">
    <source>
        <dbReference type="Proteomes" id="UP001085076"/>
    </source>
</evidence>
<reference evidence="2" key="1">
    <citation type="submission" date="2021-03" db="EMBL/GenBank/DDBJ databases">
        <authorList>
            <person name="Li Z."/>
            <person name="Yang C."/>
        </authorList>
    </citation>
    <scope>NUCLEOTIDE SEQUENCE</scope>
    <source>
        <strain evidence="2">Dzin_1.0</strain>
        <tissue evidence="2">Leaf</tissue>
    </source>
</reference>
<dbReference type="PANTHER" id="PTHR34835:SF34">
    <property type="entry name" value="OS08G0555500 PROTEIN"/>
    <property type="match status" value="1"/>
</dbReference>
<comment type="caution">
    <text evidence="2">The sequence shown here is derived from an EMBL/GenBank/DDBJ whole genome shotgun (WGS) entry which is preliminary data.</text>
</comment>
<proteinExistence type="predicted"/>
<sequence length="344" mass="38113">MLTPGALYTTLTEAANGEEFKKMLLLYIIATIIRPTSNNYVSSIYLSLLPYIDEVRNINWARYAHEGMLVAMFYIEHLAIGIIHQPISDREQPRVAFWMDTLISRVVKNVNNHGGVSKRTIEVFTPMDGHSNKVNGQEDPSIRAEVTEFRKELKTLKSRVDVISVSLTDGMATLQGGIDKIEQLLLSYMACGDNTTRTGAGPSQAHQQNDTEEVPHDHTEHTAAQVVVLSLDVQPSGIPPFNVGVTKDPQVPGRVHIPKGNRSKKDTMQGVTREIVSSSIIYKSVYDIILGQAGSSDISEHRLLGELPASPARSSKQARHPEELHANTPERQEKESACKGLEER</sequence>
<dbReference type="EMBL" id="JAGGNH010000009">
    <property type="protein sequence ID" value="KAJ0963029.1"/>
    <property type="molecule type" value="Genomic_DNA"/>
</dbReference>
<accession>A0A9D5BYH6</accession>
<dbReference type="AlphaFoldDB" id="A0A9D5BYH6"/>
<name>A0A9D5BYH6_9LILI</name>
<evidence type="ECO:0000256" key="1">
    <source>
        <dbReference type="SAM" id="MobiDB-lite"/>
    </source>
</evidence>
<organism evidence="2 3">
    <name type="scientific">Dioscorea zingiberensis</name>
    <dbReference type="NCBI Taxonomy" id="325984"/>
    <lineage>
        <taxon>Eukaryota</taxon>
        <taxon>Viridiplantae</taxon>
        <taxon>Streptophyta</taxon>
        <taxon>Embryophyta</taxon>
        <taxon>Tracheophyta</taxon>
        <taxon>Spermatophyta</taxon>
        <taxon>Magnoliopsida</taxon>
        <taxon>Liliopsida</taxon>
        <taxon>Dioscoreales</taxon>
        <taxon>Dioscoreaceae</taxon>
        <taxon>Dioscorea</taxon>
    </lineage>
</organism>
<dbReference type="PANTHER" id="PTHR34835">
    <property type="entry name" value="OS07G0283600 PROTEIN-RELATED"/>
    <property type="match status" value="1"/>
</dbReference>
<feature type="compositionally biased region" description="Basic and acidic residues" evidence="1">
    <location>
        <begin position="319"/>
        <end position="344"/>
    </location>
</feature>
<keyword evidence="3" id="KW-1185">Reference proteome</keyword>
<reference evidence="2" key="2">
    <citation type="journal article" date="2022" name="Hortic Res">
        <title>The genome of Dioscorea zingiberensis sheds light on the biosynthesis, origin and evolution of the medicinally important diosgenin saponins.</title>
        <authorList>
            <person name="Li Y."/>
            <person name="Tan C."/>
            <person name="Li Z."/>
            <person name="Guo J."/>
            <person name="Li S."/>
            <person name="Chen X."/>
            <person name="Wang C."/>
            <person name="Dai X."/>
            <person name="Yang H."/>
            <person name="Song W."/>
            <person name="Hou L."/>
            <person name="Xu J."/>
            <person name="Tong Z."/>
            <person name="Xu A."/>
            <person name="Yuan X."/>
            <person name="Wang W."/>
            <person name="Yang Q."/>
            <person name="Chen L."/>
            <person name="Sun Z."/>
            <person name="Wang K."/>
            <person name="Pan B."/>
            <person name="Chen J."/>
            <person name="Bao Y."/>
            <person name="Liu F."/>
            <person name="Qi X."/>
            <person name="Gang D.R."/>
            <person name="Wen J."/>
            <person name="Li J."/>
        </authorList>
    </citation>
    <scope>NUCLEOTIDE SEQUENCE</scope>
    <source>
        <strain evidence="2">Dzin_1.0</strain>
    </source>
</reference>
<evidence type="ECO:0000313" key="2">
    <source>
        <dbReference type="EMBL" id="KAJ0963029.1"/>
    </source>
</evidence>
<dbReference type="OrthoDB" id="669288at2759"/>
<protein>
    <recommendedName>
        <fullName evidence="4">Aminotransferase-like plant mobile domain-containing protein</fullName>
    </recommendedName>
</protein>
<dbReference type="Proteomes" id="UP001085076">
    <property type="component" value="Miscellaneous, Linkage group lg09"/>
</dbReference>
<feature type="region of interest" description="Disordered" evidence="1">
    <location>
        <begin position="241"/>
        <end position="268"/>
    </location>
</feature>
<evidence type="ECO:0008006" key="4">
    <source>
        <dbReference type="Google" id="ProtNLM"/>
    </source>
</evidence>